<dbReference type="Pfam" id="PF08241">
    <property type="entry name" value="Methyltransf_11"/>
    <property type="match status" value="1"/>
</dbReference>
<dbReference type="Proteomes" id="UP001201812">
    <property type="component" value="Unassembled WGS sequence"/>
</dbReference>
<dbReference type="PANTHER" id="PTHR12176:SF80">
    <property type="entry name" value="EEF1A LYSINE METHYLTRANSFERASE 4"/>
    <property type="match status" value="1"/>
</dbReference>
<evidence type="ECO:0000313" key="6">
    <source>
        <dbReference type="Proteomes" id="UP001201812"/>
    </source>
</evidence>
<sequence>MFGDRENDYTDVNYWDKRFEDEAEYEWIANFDQCSRLIVPHLKPDHRILHLGCGNSKLSYQLSQAGFPNVTNVDYSSCLIGKLSKENSVHFANMDWVCDDIRTLEKLEDSTFDMVIEKAVIESLLANEKSVWTLSDSAKADLRSTLVAVHRVLKPGGLFISISFTPPYFRVPHLVEPNFWDCEVEEFGDGGFHFYCYRMRKGQKPDVEHLEKYLRVTR</sequence>
<gene>
    <name evidence="5" type="ORF">DdX_13955</name>
</gene>
<proteinExistence type="inferred from homology"/>
<dbReference type="CDD" id="cd02440">
    <property type="entry name" value="AdoMet_MTases"/>
    <property type="match status" value="1"/>
</dbReference>
<dbReference type="GO" id="GO:0008168">
    <property type="term" value="F:methyltransferase activity"/>
    <property type="evidence" value="ECO:0007669"/>
    <property type="project" value="UniProtKB-KW"/>
</dbReference>
<dbReference type="Gene3D" id="3.40.50.150">
    <property type="entry name" value="Vaccinia Virus protein VP39"/>
    <property type="match status" value="1"/>
</dbReference>
<keyword evidence="6" id="KW-1185">Reference proteome</keyword>
<comment type="similarity">
    <text evidence="1">Belongs to the methyltransferase superfamily.</text>
</comment>
<dbReference type="SUPFAM" id="SSF53335">
    <property type="entry name" value="S-adenosyl-L-methionine-dependent methyltransferases"/>
    <property type="match status" value="1"/>
</dbReference>
<dbReference type="InterPro" id="IPR029063">
    <property type="entry name" value="SAM-dependent_MTases_sf"/>
</dbReference>
<dbReference type="GO" id="GO:0032259">
    <property type="term" value="P:methylation"/>
    <property type="evidence" value="ECO:0007669"/>
    <property type="project" value="UniProtKB-KW"/>
</dbReference>
<accession>A0AAD4QZ10</accession>
<dbReference type="AlphaFoldDB" id="A0AAD4QZ10"/>
<dbReference type="InterPro" id="IPR013216">
    <property type="entry name" value="Methyltransf_11"/>
</dbReference>
<name>A0AAD4QZ10_9BILA</name>
<keyword evidence="3" id="KW-0808">Transferase</keyword>
<dbReference type="PANTHER" id="PTHR12176">
    <property type="entry name" value="SAM-DEPENDENT METHYLTRANSFERASE SUPERFAMILY PROTEIN"/>
    <property type="match status" value="1"/>
</dbReference>
<evidence type="ECO:0000313" key="5">
    <source>
        <dbReference type="EMBL" id="KAI1704873.1"/>
    </source>
</evidence>
<keyword evidence="2 5" id="KW-0489">Methyltransferase</keyword>
<dbReference type="InterPro" id="IPR051419">
    <property type="entry name" value="Lys/N-term_MeTrsfase_sf"/>
</dbReference>
<organism evidence="5 6">
    <name type="scientific">Ditylenchus destructor</name>
    <dbReference type="NCBI Taxonomy" id="166010"/>
    <lineage>
        <taxon>Eukaryota</taxon>
        <taxon>Metazoa</taxon>
        <taxon>Ecdysozoa</taxon>
        <taxon>Nematoda</taxon>
        <taxon>Chromadorea</taxon>
        <taxon>Rhabditida</taxon>
        <taxon>Tylenchina</taxon>
        <taxon>Tylenchomorpha</taxon>
        <taxon>Sphaerularioidea</taxon>
        <taxon>Anguinidae</taxon>
        <taxon>Anguininae</taxon>
        <taxon>Ditylenchus</taxon>
    </lineage>
</organism>
<comment type="caution">
    <text evidence="5">The sequence shown here is derived from an EMBL/GenBank/DDBJ whole genome shotgun (WGS) entry which is preliminary data.</text>
</comment>
<protein>
    <submittedName>
        <fullName evidence="5">Methyltransferase domain-containing protein</fullName>
    </submittedName>
</protein>
<reference evidence="5" key="1">
    <citation type="submission" date="2022-01" db="EMBL/GenBank/DDBJ databases">
        <title>Genome Sequence Resource for Two Populations of Ditylenchus destructor, the Migratory Endoparasitic Phytonematode.</title>
        <authorList>
            <person name="Zhang H."/>
            <person name="Lin R."/>
            <person name="Xie B."/>
        </authorList>
    </citation>
    <scope>NUCLEOTIDE SEQUENCE</scope>
    <source>
        <strain evidence="5">BazhouSP</strain>
    </source>
</reference>
<evidence type="ECO:0000256" key="2">
    <source>
        <dbReference type="ARBA" id="ARBA00022603"/>
    </source>
</evidence>
<evidence type="ECO:0000259" key="4">
    <source>
        <dbReference type="Pfam" id="PF08241"/>
    </source>
</evidence>
<dbReference type="EMBL" id="JAKKPZ010000062">
    <property type="protein sequence ID" value="KAI1704873.1"/>
    <property type="molecule type" value="Genomic_DNA"/>
</dbReference>
<feature type="domain" description="Methyltransferase type 11" evidence="4">
    <location>
        <begin position="49"/>
        <end position="160"/>
    </location>
</feature>
<evidence type="ECO:0000256" key="1">
    <source>
        <dbReference type="ARBA" id="ARBA00008361"/>
    </source>
</evidence>
<evidence type="ECO:0000256" key="3">
    <source>
        <dbReference type="ARBA" id="ARBA00022679"/>
    </source>
</evidence>